<evidence type="ECO:0000313" key="2">
    <source>
        <dbReference type="EMBL" id="KAD2804676.1"/>
    </source>
</evidence>
<feature type="region of interest" description="Disordered" evidence="1">
    <location>
        <begin position="32"/>
        <end position="64"/>
    </location>
</feature>
<dbReference type="Proteomes" id="UP000326396">
    <property type="component" value="Linkage Group LG8"/>
</dbReference>
<evidence type="ECO:0000256" key="1">
    <source>
        <dbReference type="SAM" id="MobiDB-lite"/>
    </source>
</evidence>
<sequence>MKLGSSNETKTIVRKCENGDERIKPIKIGLLGSSGAHRGTRWPNKRQCRDTRQTSRGFDSRNPPRYAERIWRPHREPCSSHWKPLKALLKLKNLEEDLLDHHSSLPPSCPHQDPQTRRCRSCYHHHVRISGAFEGSTSTLVA</sequence>
<protein>
    <submittedName>
        <fullName evidence="2">Uncharacterized protein</fullName>
    </submittedName>
</protein>
<dbReference type="AlphaFoldDB" id="A0A5N6LSX7"/>
<reference evidence="2 3" key="1">
    <citation type="submission" date="2019-05" db="EMBL/GenBank/DDBJ databases">
        <title>Mikania micrantha, genome provides insights into the molecular mechanism of rapid growth.</title>
        <authorList>
            <person name="Liu B."/>
        </authorList>
    </citation>
    <scope>NUCLEOTIDE SEQUENCE [LARGE SCALE GENOMIC DNA]</scope>
    <source>
        <strain evidence="2">NLD-2019</strain>
        <tissue evidence="2">Leaf</tissue>
    </source>
</reference>
<name>A0A5N6LSX7_9ASTR</name>
<keyword evidence="3" id="KW-1185">Reference proteome</keyword>
<organism evidence="2 3">
    <name type="scientific">Mikania micrantha</name>
    <name type="common">bitter vine</name>
    <dbReference type="NCBI Taxonomy" id="192012"/>
    <lineage>
        <taxon>Eukaryota</taxon>
        <taxon>Viridiplantae</taxon>
        <taxon>Streptophyta</taxon>
        <taxon>Embryophyta</taxon>
        <taxon>Tracheophyta</taxon>
        <taxon>Spermatophyta</taxon>
        <taxon>Magnoliopsida</taxon>
        <taxon>eudicotyledons</taxon>
        <taxon>Gunneridae</taxon>
        <taxon>Pentapetalae</taxon>
        <taxon>asterids</taxon>
        <taxon>campanulids</taxon>
        <taxon>Asterales</taxon>
        <taxon>Asteraceae</taxon>
        <taxon>Asteroideae</taxon>
        <taxon>Heliantheae alliance</taxon>
        <taxon>Eupatorieae</taxon>
        <taxon>Mikania</taxon>
    </lineage>
</organism>
<evidence type="ECO:0000313" key="3">
    <source>
        <dbReference type="Proteomes" id="UP000326396"/>
    </source>
</evidence>
<proteinExistence type="predicted"/>
<dbReference type="EMBL" id="SZYD01000018">
    <property type="protein sequence ID" value="KAD2804676.1"/>
    <property type="molecule type" value="Genomic_DNA"/>
</dbReference>
<accession>A0A5N6LSX7</accession>
<gene>
    <name evidence="2" type="ORF">E3N88_38053</name>
</gene>
<comment type="caution">
    <text evidence="2">The sequence shown here is derived from an EMBL/GenBank/DDBJ whole genome shotgun (WGS) entry which is preliminary data.</text>
</comment>